<comment type="caution">
    <text evidence="5">The sequence shown here is derived from an EMBL/GenBank/DDBJ whole genome shotgun (WGS) entry which is preliminary data.</text>
</comment>
<accession>A0A9Q0YMA2</accession>
<dbReference type="GO" id="GO:0016787">
    <property type="term" value="F:hydrolase activity"/>
    <property type="evidence" value="ECO:0007669"/>
    <property type="project" value="UniProtKB-KW"/>
</dbReference>
<dbReference type="EMBL" id="JAIZAY010000018">
    <property type="protein sequence ID" value="KAJ8025044.1"/>
    <property type="molecule type" value="Genomic_DNA"/>
</dbReference>
<dbReference type="SUPFAM" id="SSF52540">
    <property type="entry name" value="P-loop containing nucleoside triphosphate hydrolases"/>
    <property type="match status" value="2"/>
</dbReference>
<evidence type="ECO:0000259" key="3">
    <source>
        <dbReference type="Pfam" id="PF03372"/>
    </source>
</evidence>
<evidence type="ECO:0000313" key="5">
    <source>
        <dbReference type="EMBL" id="KAJ8025044.1"/>
    </source>
</evidence>
<keyword evidence="1" id="KW-0378">Hydrolase</keyword>
<comment type="catalytic activity">
    <reaction evidence="1">
        <text>ATP + H2O = ADP + phosphate + H(+)</text>
        <dbReference type="Rhea" id="RHEA:13065"/>
        <dbReference type="ChEBI" id="CHEBI:15377"/>
        <dbReference type="ChEBI" id="CHEBI:15378"/>
        <dbReference type="ChEBI" id="CHEBI:30616"/>
        <dbReference type="ChEBI" id="CHEBI:43474"/>
        <dbReference type="ChEBI" id="CHEBI:456216"/>
        <dbReference type="EC" id="5.6.2.3"/>
    </reaction>
</comment>
<dbReference type="InterPro" id="IPR005135">
    <property type="entry name" value="Endo/exonuclease/phosphatase"/>
</dbReference>
<comment type="cofactor">
    <cofactor evidence="1">
        <name>Mg(2+)</name>
        <dbReference type="ChEBI" id="CHEBI:18420"/>
    </cofactor>
</comment>
<evidence type="ECO:0000256" key="1">
    <source>
        <dbReference type="RuleBase" id="RU363044"/>
    </source>
</evidence>
<dbReference type="EC" id="5.6.2.3" evidence="1"/>
<dbReference type="Gene3D" id="3.60.10.10">
    <property type="entry name" value="Endonuclease/exonuclease/phosphatase"/>
    <property type="match status" value="1"/>
</dbReference>
<keyword evidence="6" id="KW-1185">Reference proteome</keyword>
<keyword evidence="1" id="KW-0234">DNA repair</keyword>
<feature type="compositionally biased region" description="Polar residues" evidence="2">
    <location>
        <begin position="51"/>
        <end position="64"/>
    </location>
</feature>
<keyword evidence="1" id="KW-0547">Nucleotide-binding</keyword>
<dbReference type="GO" id="GO:0006281">
    <property type="term" value="P:DNA repair"/>
    <property type="evidence" value="ECO:0007669"/>
    <property type="project" value="UniProtKB-KW"/>
</dbReference>
<dbReference type="Pfam" id="PF05970">
    <property type="entry name" value="PIF1"/>
    <property type="match status" value="1"/>
</dbReference>
<evidence type="ECO:0000256" key="2">
    <source>
        <dbReference type="SAM" id="MobiDB-lite"/>
    </source>
</evidence>
<feature type="domain" description="DNA helicase Pif1-like DEAD-box helicase" evidence="4">
    <location>
        <begin position="603"/>
        <end position="820"/>
    </location>
</feature>
<keyword evidence="1 5" id="KW-0347">Helicase</keyword>
<dbReference type="InterPro" id="IPR010285">
    <property type="entry name" value="DNA_helicase_pif1-like_DEAD"/>
</dbReference>
<dbReference type="Pfam" id="PF03372">
    <property type="entry name" value="Exo_endo_phos"/>
    <property type="match status" value="1"/>
</dbReference>
<dbReference type="InterPro" id="IPR051055">
    <property type="entry name" value="PIF1_helicase"/>
</dbReference>
<dbReference type="GO" id="GO:0000723">
    <property type="term" value="P:telomere maintenance"/>
    <property type="evidence" value="ECO:0007669"/>
    <property type="project" value="InterPro"/>
</dbReference>
<dbReference type="PANTHER" id="PTHR47642">
    <property type="entry name" value="ATP-DEPENDENT DNA HELICASE"/>
    <property type="match status" value="1"/>
</dbReference>
<dbReference type="InterPro" id="IPR027417">
    <property type="entry name" value="P-loop_NTPase"/>
</dbReference>
<dbReference type="InterPro" id="IPR036691">
    <property type="entry name" value="Endo/exonu/phosph_ase_sf"/>
</dbReference>
<keyword evidence="1" id="KW-0227">DNA damage</keyword>
<keyword evidence="1" id="KW-0067">ATP-binding</keyword>
<organism evidence="5 6">
    <name type="scientific">Holothuria leucospilota</name>
    <name type="common">Black long sea cucumber</name>
    <name type="synonym">Mertensiothuria leucospilota</name>
    <dbReference type="NCBI Taxonomy" id="206669"/>
    <lineage>
        <taxon>Eukaryota</taxon>
        <taxon>Metazoa</taxon>
        <taxon>Echinodermata</taxon>
        <taxon>Eleutherozoa</taxon>
        <taxon>Echinozoa</taxon>
        <taxon>Holothuroidea</taxon>
        <taxon>Aspidochirotacea</taxon>
        <taxon>Aspidochirotida</taxon>
        <taxon>Holothuriidae</taxon>
        <taxon>Holothuria</taxon>
    </lineage>
</organism>
<comment type="similarity">
    <text evidence="1">Belongs to the helicase family.</text>
</comment>
<dbReference type="GO" id="GO:0043139">
    <property type="term" value="F:5'-3' DNA helicase activity"/>
    <property type="evidence" value="ECO:0007669"/>
    <property type="project" value="UniProtKB-EC"/>
</dbReference>
<name>A0A9Q0YMA2_HOLLE</name>
<sequence>MDQNIRPNKVIQAAKWLVENSPLYRAEGITLNTNFVDPGENVSEYLNGLPSQEENIPASTTQGTDDNDDDESLGIDDWTEAPNFDNRAAGQLDTMLTPHFNEDIDNSIALCVAPCEGQKPLGLFQDMKQLLNYQNHRHAQTCKKYNENICRFSFPMFPLTQTMILSPLTQDLPSEQLAQITANYKKISCELKNMKFGEDITFAQFLNRLQMSEQEYITAVRSSLTIEKVFLKRSPNEIRVNNYNTFLLRTWRANMDLQFVLHPYACAMYIVSYISKSQRGMSRLLQHAVQECKEGNSSIRESVSHIGNKFLNHIEMSAQEAVYYVLQIPLRKATRSFIFINTSPPENRSFLLKPLCKISQLPDNSHDVESDTLLKKYVRRPRIMENICLADFAAWYDFSFEQDDELVDTLLEDDHPPESISIQHNNQDNQIYHVGKMLIKKRSKPKIIRYVRYNEHNDSENYFREQLMLFIPWRKECNIIGNSTNFQQKYEQLKCQILIKARNYNKNNFAFEDLFVTAEQQLHGHEQEALNSAPNASHWQTQDEVIPQTISSQYAGLHPHCHNRTDKYDLAQDLGIAVNVIDQEELHQPRLPYHEYRTLINNLNKKQQQFFYHALNWFKTKQVPLYTFLTGGAGVGKSRLLTALYQALLKTLNSLPGENPDDIKIMLVAPTGKAAYNIRGSTIHSAFCIPANHDLTYTALTSEKLNTLRTKYCHLKVVIIDEISMVGNRLFDYINYRLQQIKGNDNIFGSVSVIAVGDFFQLKPVYDRWIFLNSTHGYNALASNVWKDNFSVFELDEIMRQKDDFHFARILNRMREGKHTVHDLQTLTTRVITDKAKLPTECLYLFPTNALSEAHNEHIYNALQGPKATIQAVDVVVGDLPANAIEKIKKAIPERPQKTMGLVHSLSIAVEQRIEMCLNINVHDGLTNGASGIIKYFENLPSVTCIWILFDDSNVGKQTRIENRHYYHQHISFSWTPVFPCSRLFRVGKHHNAQVLRKQFPLRPANAKTVHRSQGDTVSELVVNISDRTSQCHIHYVAFSRVTTMAQLYITNLNPKKIKVSPHVIAEMERLRNEKQLKINLSDLSTMKNDLIIVTHNVRSLQKHFQDIQSDKNVMNCDILALTEANLPDNFDQQQFSIDNYYAYTNSDNSLAIYSKFRAKAQQDFSHITCHVKALLLSFNTSKGNIQIVTLYKRCKTSLSHFISFLNTLFQQIPSSANTLIIGDFNIDLTKEISSSAKLIDFFTKHNYLQYVKSPTTDYNSCLDHVCTNIPSSHITTGVLESYFSDHKPVWIAIKRFMPNNLQLTQIPLQIPDLPEESTLHTMDAIQTFSTASPCISHKATSPLTKNEISPTQSIQPISKERGDISLSIATTQESNQFLYYPVNQHWRISTLKKIAPHLLHTVSRFPPVPPSNKVFLSNTTPPKKYIKFNKMATVFLDAYHSY</sequence>
<feature type="region of interest" description="Disordered" evidence="2">
    <location>
        <begin position="51"/>
        <end position="73"/>
    </location>
</feature>
<feature type="domain" description="Endonuclease/exonuclease/phosphatase" evidence="3">
    <location>
        <begin position="1094"/>
        <end position="1287"/>
    </location>
</feature>
<dbReference type="OrthoDB" id="10036850at2759"/>
<gene>
    <name evidence="5" type="ORF">HOLleu_35136</name>
</gene>
<reference evidence="5" key="1">
    <citation type="submission" date="2021-10" db="EMBL/GenBank/DDBJ databases">
        <title>Tropical sea cucumber genome reveals ecological adaptation and Cuvierian tubules defense mechanism.</title>
        <authorList>
            <person name="Chen T."/>
        </authorList>
    </citation>
    <scope>NUCLEOTIDE SEQUENCE</scope>
    <source>
        <strain evidence="5">Nanhai2018</strain>
        <tissue evidence="5">Muscle</tissue>
    </source>
</reference>
<proteinExistence type="inferred from homology"/>
<protein>
    <recommendedName>
        <fullName evidence="1">ATP-dependent DNA helicase</fullName>
        <ecNumber evidence="1">5.6.2.3</ecNumber>
    </recommendedName>
</protein>
<dbReference type="GO" id="GO:0005524">
    <property type="term" value="F:ATP binding"/>
    <property type="evidence" value="ECO:0007669"/>
    <property type="project" value="UniProtKB-KW"/>
</dbReference>
<dbReference type="SUPFAM" id="SSF56219">
    <property type="entry name" value="DNase I-like"/>
    <property type="match status" value="1"/>
</dbReference>
<dbReference type="PANTHER" id="PTHR47642:SF5">
    <property type="entry name" value="ATP-DEPENDENT DNA HELICASE"/>
    <property type="match status" value="1"/>
</dbReference>
<dbReference type="Gene3D" id="3.40.50.300">
    <property type="entry name" value="P-loop containing nucleotide triphosphate hydrolases"/>
    <property type="match status" value="1"/>
</dbReference>
<dbReference type="GO" id="GO:0006310">
    <property type="term" value="P:DNA recombination"/>
    <property type="evidence" value="ECO:0007669"/>
    <property type="project" value="UniProtKB-KW"/>
</dbReference>
<evidence type="ECO:0000259" key="4">
    <source>
        <dbReference type="Pfam" id="PF05970"/>
    </source>
</evidence>
<keyword evidence="1" id="KW-0233">DNA recombination</keyword>
<dbReference type="Proteomes" id="UP001152320">
    <property type="component" value="Chromosome 18"/>
</dbReference>
<evidence type="ECO:0000313" key="6">
    <source>
        <dbReference type="Proteomes" id="UP001152320"/>
    </source>
</evidence>